<accession>A0ABD0R6Q5</accession>
<proteinExistence type="predicted"/>
<gene>
    <name evidence="2" type="ORF">M9458_012387</name>
</gene>
<dbReference type="Pfam" id="PF21177">
    <property type="entry name" value="LIF-R_Ig-like"/>
    <property type="match status" value="1"/>
</dbReference>
<comment type="caution">
    <text evidence="2">The sequence shown here is derived from an EMBL/GenBank/DDBJ whole genome shotgun (WGS) entry which is preliminary data.</text>
</comment>
<dbReference type="InterPro" id="IPR013783">
    <property type="entry name" value="Ig-like_fold"/>
</dbReference>
<evidence type="ECO:0000313" key="2">
    <source>
        <dbReference type="EMBL" id="KAL0194091.1"/>
    </source>
</evidence>
<sequence>IFPNDQVLREGSTVMFCCIYPTETYLTSMFFGNIPYEVINISPKVKAIRVENIQATNSFGVIFYCERSREENVHNFVTCEY</sequence>
<evidence type="ECO:0000259" key="1">
    <source>
        <dbReference type="Pfam" id="PF21177"/>
    </source>
</evidence>
<dbReference type="Proteomes" id="UP001529510">
    <property type="component" value="Unassembled WGS sequence"/>
</dbReference>
<evidence type="ECO:0000313" key="3">
    <source>
        <dbReference type="Proteomes" id="UP001529510"/>
    </source>
</evidence>
<name>A0ABD0R6Q5_CIRMR</name>
<organism evidence="2 3">
    <name type="scientific">Cirrhinus mrigala</name>
    <name type="common">Mrigala</name>
    <dbReference type="NCBI Taxonomy" id="683832"/>
    <lineage>
        <taxon>Eukaryota</taxon>
        <taxon>Metazoa</taxon>
        <taxon>Chordata</taxon>
        <taxon>Craniata</taxon>
        <taxon>Vertebrata</taxon>
        <taxon>Euteleostomi</taxon>
        <taxon>Actinopterygii</taxon>
        <taxon>Neopterygii</taxon>
        <taxon>Teleostei</taxon>
        <taxon>Ostariophysi</taxon>
        <taxon>Cypriniformes</taxon>
        <taxon>Cyprinidae</taxon>
        <taxon>Labeoninae</taxon>
        <taxon>Labeonini</taxon>
        <taxon>Cirrhinus</taxon>
    </lineage>
</organism>
<dbReference type="AlphaFoldDB" id="A0ABD0R6Q5"/>
<feature type="non-terminal residue" evidence="2">
    <location>
        <position position="1"/>
    </location>
</feature>
<dbReference type="EMBL" id="JAMKFB020000005">
    <property type="protein sequence ID" value="KAL0194091.1"/>
    <property type="molecule type" value="Genomic_DNA"/>
</dbReference>
<keyword evidence="3" id="KW-1185">Reference proteome</keyword>
<reference evidence="2 3" key="1">
    <citation type="submission" date="2024-05" db="EMBL/GenBank/DDBJ databases">
        <title>Genome sequencing and assembly of Indian major carp, Cirrhinus mrigala (Hamilton, 1822).</title>
        <authorList>
            <person name="Mohindra V."/>
            <person name="Chowdhury L.M."/>
            <person name="Lal K."/>
            <person name="Jena J.K."/>
        </authorList>
    </citation>
    <scope>NUCLEOTIDE SEQUENCE [LARGE SCALE GENOMIC DNA]</scope>
    <source>
        <strain evidence="2">CM1030</strain>
        <tissue evidence="2">Blood</tissue>
    </source>
</reference>
<feature type="domain" description="Leukemia inhibitory factor receptor-like Ig-like" evidence="1">
    <location>
        <begin position="1"/>
        <end position="66"/>
    </location>
</feature>
<protein>
    <recommendedName>
        <fullName evidence="1">Leukemia inhibitory factor receptor-like Ig-like domain-containing protein</fullName>
    </recommendedName>
</protein>
<dbReference type="InterPro" id="IPR048497">
    <property type="entry name" value="LIF-R-like_Ig-like"/>
</dbReference>
<dbReference type="Gene3D" id="2.60.40.10">
    <property type="entry name" value="Immunoglobulins"/>
    <property type="match status" value="1"/>
</dbReference>